<gene>
    <name evidence="3" type="ORF">Dsin_009166</name>
</gene>
<keyword evidence="4" id="KW-1185">Reference proteome</keyword>
<evidence type="ECO:0008006" key="5">
    <source>
        <dbReference type="Google" id="ProtNLM"/>
    </source>
</evidence>
<feature type="transmembrane region" description="Helical" evidence="2">
    <location>
        <begin position="169"/>
        <end position="187"/>
    </location>
</feature>
<evidence type="ECO:0000256" key="1">
    <source>
        <dbReference type="SAM" id="MobiDB-lite"/>
    </source>
</evidence>
<sequence>MKKEEEDRPKGTREAGDGRRRRRTAERRRWWTGDGLWEWRKLSSILPWHIVHRIFSIHINSTRSTEDTVIWGLSKNGEFSVKSAYDIHFNGMEVDPWRWAFMWKLRGLTLDSTCDRCKEGCEDLDHVFKGCRVACVIWEDICTGITLSNHFKAEWSEWLFENLRCSKLCLGRIPGYLLFAVTLWFIWKWRSDRLFNPTFQIPTCLGTTI</sequence>
<reference evidence="3" key="1">
    <citation type="journal article" date="2023" name="Plant J.">
        <title>Genome sequences and population genomics provide insights into the demographic history, inbreeding, and mutation load of two 'living fossil' tree species of Dipteronia.</title>
        <authorList>
            <person name="Feng Y."/>
            <person name="Comes H.P."/>
            <person name="Chen J."/>
            <person name="Zhu S."/>
            <person name="Lu R."/>
            <person name="Zhang X."/>
            <person name="Li P."/>
            <person name="Qiu J."/>
            <person name="Olsen K.M."/>
            <person name="Qiu Y."/>
        </authorList>
    </citation>
    <scope>NUCLEOTIDE SEQUENCE</scope>
    <source>
        <strain evidence="3">NBL</strain>
    </source>
</reference>
<proteinExistence type="predicted"/>
<keyword evidence="2" id="KW-0472">Membrane</keyword>
<dbReference type="AlphaFoldDB" id="A0AAE0EBH7"/>
<keyword evidence="2" id="KW-0812">Transmembrane</keyword>
<protein>
    <recommendedName>
        <fullName evidence="5">Reverse transcriptase zinc-binding domain-containing protein</fullName>
    </recommendedName>
</protein>
<dbReference type="EMBL" id="JANJYJ010000003">
    <property type="protein sequence ID" value="KAK3222141.1"/>
    <property type="molecule type" value="Genomic_DNA"/>
</dbReference>
<keyword evidence="2" id="KW-1133">Transmembrane helix</keyword>
<comment type="caution">
    <text evidence="3">The sequence shown here is derived from an EMBL/GenBank/DDBJ whole genome shotgun (WGS) entry which is preliminary data.</text>
</comment>
<name>A0AAE0EBH7_9ROSI</name>
<feature type="compositionally biased region" description="Basic and acidic residues" evidence="1">
    <location>
        <begin position="1"/>
        <end position="18"/>
    </location>
</feature>
<evidence type="ECO:0000313" key="4">
    <source>
        <dbReference type="Proteomes" id="UP001281410"/>
    </source>
</evidence>
<dbReference type="Proteomes" id="UP001281410">
    <property type="component" value="Unassembled WGS sequence"/>
</dbReference>
<organism evidence="3 4">
    <name type="scientific">Dipteronia sinensis</name>
    <dbReference type="NCBI Taxonomy" id="43782"/>
    <lineage>
        <taxon>Eukaryota</taxon>
        <taxon>Viridiplantae</taxon>
        <taxon>Streptophyta</taxon>
        <taxon>Embryophyta</taxon>
        <taxon>Tracheophyta</taxon>
        <taxon>Spermatophyta</taxon>
        <taxon>Magnoliopsida</taxon>
        <taxon>eudicotyledons</taxon>
        <taxon>Gunneridae</taxon>
        <taxon>Pentapetalae</taxon>
        <taxon>rosids</taxon>
        <taxon>malvids</taxon>
        <taxon>Sapindales</taxon>
        <taxon>Sapindaceae</taxon>
        <taxon>Hippocastanoideae</taxon>
        <taxon>Acereae</taxon>
        <taxon>Dipteronia</taxon>
    </lineage>
</organism>
<accession>A0AAE0EBH7</accession>
<evidence type="ECO:0000313" key="3">
    <source>
        <dbReference type="EMBL" id="KAK3222141.1"/>
    </source>
</evidence>
<evidence type="ECO:0000256" key="2">
    <source>
        <dbReference type="SAM" id="Phobius"/>
    </source>
</evidence>
<feature type="region of interest" description="Disordered" evidence="1">
    <location>
        <begin position="1"/>
        <end position="20"/>
    </location>
</feature>